<protein>
    <submittedName>
        <fullName evidence="3">Unannotated protein</fullName>
    </submittedName>
</protein>
<dbReference type="NCBIfam" id="NF004800">
    <property type="entry name" value="PRK06149.1"/>
    <property type="match status" value="1"/>
</dbReference>
<dbReference type="CDD" id="cd00610">
    <property type="entry name" value="OAT_like"/>
    <property type="match status" value="1"/>
</dbReference>
<dbReference type="PANTHER" id="PTHR45688">
    <property type="match status" value="1"/>
</dbReference>
<reference evidence="3" key="1">
    <citation type="submission" date="2020-05" db="EMBL/GenBank/DDBJ databases">
        <authorList>
            <person name="Chiriac C."/>
            <person name="Salcher M."/>
            <person name="Ghai R."/>
            <person name="Kavagutti S V."/>
        </authorList>
    </citation>
    <scope>NUCLEOTIDE SEQUENCE</scope>
</reference>
<dbReference type="InterPro" id="IPR015424">
    <property type="entry name" value="PyrdxlP-dep_Trfase"/>
</dbReference>
<gene>
    <name evidence="3" type="ORF">UFOPK3773_00436</name>
</gene>
<evidence type="ECO:0000256" key="1">
    <source>
        <dbReference type="ARBA" id="ARBA00008954"/>
    </source>
</evidence>
<name>A0A6J7IVF0_9ZZZZ</name>
<comment type="similarity">
    <text evidence="1">Belongs to the class-III pyridoxal-phosphate-dependent aminotransferase family.</text>
</comment>
<proteinExistence type="inferred from homology"/>
<dbReference type="Gene3D" id="3.40.640.10">
    <property type="entry name" value="Type I PLP-dependent aspartate aminotransferase-like (Major domain)"/>
    <property type="match status" value="1"/>
</dbReference>
<dbReference type="PROSITE" id="PS00600">
    <property type="entry name" value="AA_TRANSFER_CLASS_3"/>
    <property type="match status" value="1"/>
</dbReference>
<dbReference type="InterPro" id="IPR015422">
    <property type="entry name" value="PyrdxlP-dep_Trfase_small"/>
</dbReference>
<dbReference type="Gene3D" id="3.90.1150.10">
    <property type="entry name" value="Aspartate Aminotransferase, domain 1"/>
    <property type="match status" value="1"/>
</dbReference>
<accession>A0A6J7IVF0</accession>
<dbReference type="EMBL" id="CAFBNF010000028">
    <property type="protein sequence ID" value="CAB4934324.1"/>
    <property type="molecule type" value="Genomic_DNA"/>
</dbReference>
<dbReference type="SUPFAM" id="SSF53383">
    <property type="entry name" value="PLP-dependent transferases"/>
    <property type="match status" value="1"/>
</dbReference>
<evidence type="ECO:0000313" key="3">
    <source>
        <dbReference type="EMBL" id="CAB4934324.1"/>
    </source>
</evidence>
<dbReference type="InterPro" id="IPR011009">
    <property type="entry name" value="Kinase-like_dom_sf"/>
</dbReference>
<dbReference type="GO" id="GO:0005739">
    <property type="term" value="C:mitochondrion"/>
    <property type="evidence" value="ECO:0007669"/>
    <property type="project" value="TreeGrafter"/>
</dbReference>
<dbReference type="AlphaFoldDB" id="A0A6J7IVF0"/>
<dbReference type="InterPro" id="IPR015421">
    <property type="entry name" value="PyrdxlP-dep_Trfase_major"/>
</dbReference>
<keyword evidence="2" id="KW-0663">Pyridoxal phosphate</keyword>
<evidence type="ECO:0000256" key="2">
    <source>
        <dbReference type="ARBA" id="ARBA00022898"/>
    </source>
</evidence>
<dbReference type="InterPro" id="IPR005814">
    <property type="entry name" value="Aminotrans_3"/>
</dbReference>
<dbReference type="Pfam" id="PF00202">
    <property type="entry name" value="Aminotran_3"/>
    <property type="match status" value="1"/>
</dbReference>
<dbReference type="GO" id="GO:0008483">
    <property type="term" value="F:transaminase activity"/>
    <property type="evidence" value="ECO:0007669"/>
    <property type="project" value="InterPro"/>
</dbReference>
<organism evidence="3">
    <name type="scientific">freshwater metagenome</name>
    <dbReference type="NCBI Taxonomy" id="449393"/>
    <lineage>
        <taxon>unclassified sequences</taxon>
        <taxon>metagenomes</taxon>
        <taxon>ecological metagenomes</taxon>
    </lineage>
</organism>
<dbReference type="SUPFAM" id="SSF56112">
    <property type="entry name" value="Protein kinase-like (PK-like)"/>
    <property type="match status" value="1"/>
</dbReference>
<dbReference type="PANTHER" id="PTHR45688:SF13">
    <property type="entry name" value="ALANINE--GLYOXYLATE AMINOTRANSFERASE 2-LIKE"/>
    <property type="match status" value="1"/>
</dbReference>
<sequence>MADYEGIDFLAVGSLPAPRVTTADAERIARDEFGLHVSALSLGSQQDANFLLTETDGTVVGVLRIANPAFTHAEIDAQDAAAERIAEREPDIRVATLVHRDGVPLAATVETPDGPARARVLRFLEGGTLSTKGYLSPSTMASLGDLAGRSSRALVDFDHPGLNRRLQWDLQHSNEVVAHLIGHVSDPGRRERVAEAAASAWLAVLPVAGRLPRQAMHHDVADTNVTCRTANGIVTPDGILDFGDLTHSWAVGDLVVAIASVLHHPGLEPASVLPAVLAFHAVRPLSSDEVAALWPLVVVRAAVCVMSSEQQVTLDVNNHYALEAMAEEWAMFEAATEVPTAVMTALIRERLGLAGPARAEALEEGLLRGLVASEIEVLDLGWDSELMDRGSWLEPHAEESLAAAALASGAAAVVTRFAQPLLTASRAMATASPATVSTGVDLWVGEPTHLVAPWPGDVVSLDDGFELRGVDFTLAVTGASLAGHAGTRQINRGDDLATMSAGARVHLSLRMVDAPRVPALVRPEYAPGWLALVADPSPLLGLSTSHDTRNDDLLHRRDHSVASVQEHYYDSPPRIERGWRHHLLDTEARAYLDMVNNVAVLGHAHPSVADAAGRQLNRLNTNSRFNYGALVELAERLAALAPDPLDTVFLVNSGSEAADLALRLTLAATGRHDVLAVGEAYHGWTYLSDAVSTSTADNPDALSTRPEWVHVLDSPNSYRGTYRGAESWRYAHDAVQMIDALAAGGTPPATLIAEAFYGNAGGVALPDGYLSAVYSAVRRHGGLVIADEVQVGYGRLGRWFWGFEQQGVVPDVIAVAKAMGNGHPLGAVITSRDVAERYRTQGYFFSSTGGSPASSVVGLAVLDALRDEGLQANAAGVGEHLRRRLLALAERHPLIGAVHGEGLYLGVELVRDRVTLEPATEETYAICDRMLELGVVVQPTSDRMCVLKIKPPLCLDEAAADFFVDTLDRVLSEGW</sequence>
<dbReference type="GO" id="GO:0030170">
    <property type="term" value="F:pyridoxal phosphate binding"/>
    <property type="evidence" value="ECO:0007669"/>
    <property type="project" value="InterPro"/>
</dbReference>
<dbReference type="InterPro" id="IPR049704">
    <property type="entry name" value="Aminotrans_3_PPA_site"/>
</dbReference>
<dbReference type="Gene3D" id="3.90.1200.10">
    <property type="match status" value="1"/>
</dbReference>